<comment type="caution">
    <text evidence="1">The sequence shown here is derived from an EMBL/GenBank/DDBJ whole genome shotgun (WGS) entry which is preliminary data.</text>
</comment>
<gene>
    <name evidence="1" type="ORF">CRD36_17355</name>
</gene>
<dbReference type="Proteomes" id="UP000229730">
    <property type="component" value="Unassembled WGS sequence"/>
</dbReference>
<evidence type="ECO:0000313" key="1">
    <source>
        <dbReference type="EMBL" id="PHZ83333.1"/>
    </source>
</evidence>
<dbReference type="EMBL" id="PDEM01000033">
    <property type="protein sequence ID" value="PHZ83333.1"/>
    <property type="molecule type" value="Genomic_DNA"/>
</dbReference>
<dbReference type="InParanoid" id="A0A2G4YLZ2"/>
<reference evidence="1 2" key="1">
    <citation type="submission" date="2017-10" db="EMBL/GenBank/DDBJ databases">
        <title>Frigbacter circumglobatus gen. nov. sp. nov., isolated from sediment cultured in situ.</title>
        <authorList>
            <person name="Zhao Z."/>
        </authorList>
    </citation>
    <scope>NUCLEOTIDE SEQUENCE [LARGE SCALE GENOMIC DNA]</scope>
    <source>
        <strain evidence="1 2">ZYL</strain>
    </source>
</reference>
<keyword evidence="2" id="KW-1185">Reference proteome</keyword>
<accession>A0A2G4YLZ2</accession>
<dbReference type="AlphaFoldDB" id="A0A2G4YLZ2"/>
<evidence type="ECO:0008006" key="3">
    <source>
        <dbReference type="Google" id="ProtNLM"/>
    </source>
</evidence>
<name>A0A2G4YLZ2_9PROT</name>
<protein>
    <recommendedName>
        <fullName evidence="3">Flagellar basal-body protein FlbY</fullName>
    </recommendedName>
</protein>
<organism evidence="1 2">
    <name type="scientific">Paremcibacter congregatus</name>
    <dbReference type="NCBI Taxonomy" id="2043170"/>
    <lineage>
        <taxon>Bacteria</taxon>
        <taxon>Pseudomonadati</taxon>
        <taxon>Pseudomonadota</taxon>
        <taxon>Alphaproteobacteria</taxon>
        <taxon>Emcibacterales</taxon>
        <taxon>Emcibacteraceae</taxon>
        <taxon>Paremcibacter</taxon>
    </lineage>
</organism>
<proteinExistence type="predicted"/>
<sequence length="149" mass="16492">MTPPQHSSQDQNLLLPLIEIMRALTRVISAEITLLQERRPQEIKSYLPEKNKLMAAYQKELADLSARGGLQASGSGDAIRTLKQETRLFHGVLEQHARMTKALKTVSERMLKAVSDEVVKSRSNASTYGANGAKYVNKSATSISLNQNI</sequence>
<dbReference type="RefSeq" id="WP_099475226.1">
    <property type="nucleotide sequence ID" value="NZ_CP041025.1"/>
</dbReference>
<evidence type="ECO:0000313" key="2">
    <source>
        <dbReference type="Proteomes" id="UP000229730"/>
    </source>
</evidence>